<feature type="compositionally biased region" description="Polar residues" evidence="3">
    <location>
        <begin position="489"/>
        <end position="508"/>
    </location>
</feature>
<dbReference type="AlphaFoldDB" id="A0A8T2BF37"/>
<comment type="caution">
    <text evidence="5">The sequence shown here is derived from an EMBL/GenBank/DDBJ whole genome shotgun (WGS) entry which is preliminary data.</text>
</comment>
<dbReference type="PANTHER" id="PTHR32099:SF41">
    <property type="entry name" value="CYSTEINE-RICH REPEAT SECRETORY PROTEIN 4-RELATED"/>
    <property type="match status" value="1"/>
</dbReference>
<feature type="domain" description="Gnk2-homologous" evidence="4">
    <location>
        <begin position="238"/>
        <end position="340"/>
    </location>
</feature>
<dbReference type="InterPro" id="IPR002902">
    <property type="entry name" value="GNK2"/>
</dbReference>
<feature type="domain" description="Gnk2-homologous" evidence="4">
    <location>
        <begin position="346"/>
        <end position="459"/>
    </location>
</feature>
<protein>
    <submittedName>
        <fullName evidence="5">Gnk2-homologous domain</fullName>
    </submittedName>
</protein>
<evidence type="ECO:0000256" key="1">
    <source>
        <dbReference type="ARBA" id="ARBA00022729"/>
    </source>
</evidence>
<feature type="domain" description="Gnk2-homologous" evidence="4">
    <location>
        <begin position="5"/>
        <end position="107"/>
    </location>
</feature>
<dbReference type="PANTHER" id="PTHR32099">
    <property type="entry name" value="CYSTEINE-RICH REPEAT SECRETORY PROTEIN"/>
    <property type="match status" value="1"/>
</dbReference>
<proteinExistence type="predicted"/>
<dbReference type="Pfam" id="PF01657">
    <property type="entry name" value="Stress-antifung"/>
    <property type="match status" value="4"/>
</dbReference>
<evidence type="ECO:0000313" key="6">
    <source>
        <dbReference type="Proteomes" id="UP000694240"/>
    </source>
</evidence>
<reference evidence="5 6" key="1">
    <citation type="submission" date="2020-12" db="EMBL/GenBank/DDBJ databases">
        <title>Concerted genomic and epigenomic changes stabilize Arabidopsis allopolyploids.</title>
        <authorList>
            <person name="Chen Z."/>
        </authorList>
    </citation>
    <scope>NUCLEOTIDE SEQUENCE [LARGE SCALE GENOMIC DNA]</scope>
    <source>
        <strain evidence="5">Allo738</strain>
        <tissue evidence="5">Leaf</tissue>
    </source>
</reference>
<sequence>MSQASQMLIDCNQFDNVTGTSSYLSNRDTVLSTLRNRSSIGSYSNATAGLSPNTIYGMFLCRGDLNRTSCSNCVNATTLEIYKSCFYHKSALVFSNECIVRYSNISFFTLVEDIPNTARFSPRSSFDSPQFFNRTLLEKLDELILRAPLSLSLPVPYFVEDQEHVTQLEGSYDLHAMVQCSPDLDPRNCTVCLRLAVKRLSECCSHAKFARIFFTKCLITFEISNLQPNVTSLGVTKGNEVFGRTLIAIMTALVTYETNRETVLSSLRLRSSLGSYSNATAGISPDTVRGMFLCRGDISETSCSDCVQTATLEIAKNCTYQKEAFIFYEECMVRYSDSSFFSLVDERPYIIRYSLSYAPNLDRFPQTLSDKMDELIINATSSPSLSSTPYFVEDQERVKQFEGSFDIDSLAQCSPDLDPRNCTTCLKLAVKEMLECCNQSRWAQIFTPKCLLRYEATALSSPPPPYPSPPPPSPPLFSPLLPSPPLFTRPQTTSGFSGSSSINVIKGN</sequence>
<feature type="domain" description="Gnk2-homologous" evidence="4">
    <location>
        <begin position="113"/>
        <end position="226"/>
    </location>
</feature>
<dbReference type="CDD" id="cd23509">
    <property type="entry name" value="Gnk2-like"/>
    <property type="match status" value="4"/>
</dbReference>
<accession>A0A8T2BF37</accession>
<gene>
    <name evidence="5" type="ORF">ISN45_Aa02g001350</name>
</gene>
<feature type="compositionally biased region" description="Pro residues" evidence="3">
    <location>
        <begin position="461"/>
        <end position="487"/>
    </location>
</feature>
<evidence type="ECO:0000313" key="5">
    <source>
        <dbReference type="EMBL" id="KAG7584739.1"/>
    </source>
</evidence>
<dbReference type="EMBL" id="JAEFBK010000007">
    <property type="protein sequence ID" value="KAG7584739.1"/>
    <property type="molecule type" value="Genomic_DNA"/>
</dbReference>
<evidence type="ECO:0000256" key="2">
    <source>
        <dbReference type="ARBA" id="ARBA00022737"/>
    </source>
</evidence>
<organism evidence="5 6">
    <name type="scientific">Arabidopsis thaliana x Arabidopsis arenosa</name>
    <dbReference type="NCBI Taxonomy" id="1240361"/>
    <lineage>
        <taxon>Eukaryota</taxon>
        <taxon>Viridiplantae</taxon>
        <taxon>Streptophyta</taxon>
        <taxon>Embryophyta</taxon>
        <taxon>Tracheophyta</taxon>
        <taxon>Spermatophyta</taxon>
        <taxon>Magnoliopsida</taxon>
        <taxon>eudicotyledons</taxon>
        <taxon>Gunneridae</taxon>
        <taxon>Pentapetalae</taxon>
        <taxon>rosids</taxon>
        <taxon>malvids</taxon>
        <taxon>Brassicales</taxon>
        <taxon>Brassicaceae</taxon>
        <taxon>Camelineae</taxon>
        <taxon>Arabidopsis</taxon>
    </lineage>
</organism>
<dbReference type="PROSITE" id="PS51473">
    <property type="entry name" value="GNK2"/>
    <property type="match status" value="4"/>
</dbReference>
<dbReference type="Proteomes" id="UP000694240">
    <property type="component" value="Chromosome 7"/>
</dbReference>
<evidence type="ECO:0000259" key="4">
    <source>
        <dbReference type="PROSITE" id="PS51473"/>
    </source>
</evidence>
<dbReference type="FunFam" id="3.30.430.20:FF:000003">
    <property type="entry name" value="Cysteine-rich RLK (RECEPTOR-like protein kinase) 10"/>
    <property type="match status" value="1"/>
</dbReference>
<feature type="region of interest" description="Disordered" evidence="3">
    <location>
        <begin position="461"/>
        <end position="508"/>
    </location>
</feature>
<keyword evidence="1" id="KW-0732">Signal</keyword>
<name>A0A8T2BF37_9BRAS</name>
<evidence type="ECO:0000256" key="3">
    <source>
        <dbReference type="SAM" id="MobiDB-lite"/>
    </source>
</evidence>
<keyword evidence="2" id="KW-0677">Repeat</keyword>
<keyword evidence="6" id="KW-1185">Reference proteome</keyword>